<comment type="similarity">
    <text evidence="8">Belongs to the protein kinase superfamily. Ser/Thr protein kinase family. GCN2 subfamily.</text>
</comment>
<name>A0A7R8WFH4_9CRUS</name>
<dbReference type="PANTHER" id="PTHR11042:SF160">
    <property type="entry name" value="EUKARYOTIC TRANSLATION INITIATION FACTOR 2-ALPHA KINASE 1"/>
    <property type="match status" value="1"/>
</dbReference>
<keyword evidence="6" id="KW-0067">ATP-binding</keyword>
<dbReference type="EMBL" id="OB662865">
    <property type="protein sequence ID" value="CAD7230662.1"/>
    <property type="molecule type" value="Genomic_DNA"/>
</dbReference>
<dbReference type="SUPFAM" id="SSF56112">
    <property type="entry name" value="Protein kinase-like (PK-like)"/>
    <property type="match status" value="1"/>
</dbReference>
<dbReference type="GO" id="GO:0005524">
    <property type="term" value="F:ATP binding"/>
    <property type="evidence" value="ECO:0007669"/>
    <property type="project" value="UniProtKB-KW"/>
</dbReference>
<gene>
    <name evidence="12" type="ORF">CTOB1V02_LOCUS8520</name>
</gene>
<evidence type="ECO:0000256" key="5">
    <source>
        <dbReference type="ARBA" id="ARBA00022777"/>
    </source>
</evidence>
<reference evidence="12" key="1">
    <citation type="submission" date="2020-11" db="EMBL/GenBank/DDBJ databases">
        <authorList>
            <person name="Tran Van P."/>
        </authorList>
    </citation>
    <scope>NUCLEOTIDE SEQUENCE</scope>
</reference>
<dbReference type="GO" id="GO:0017148">
    <property type="term" value="P:negative regulation of translation"/>
    <property type="evidence" value="ECO:0007669"/>
    <property type="project" value="UniProtKB-KW"/>
</dbReference>
<dbReference type="GO" id="GO:0005634">
    <property type="term" value="C:nucleus"/>
    <property type="evidence" value="ECO:0007669"/>
    <property type="project" value="TreeGrafter"/>
</dbReference>
<evidence type="ECO:0000256" key="6">
    <source>
        <dbReference type="ARBA" id="ARBA00022840"/>
    </source>
</evidence>
<evidence type="ECO:0000256" key="2">
    <source>
        <dbReference type="ARBA" id="ARBA00022527"/>
    </source>
</evidence>
<evidence type="ECO:0000259" key="11">
    <source>
        <dbReference type="PROSITE" id="PS50011"/>
    </source>
</evidence>
<dbReference type="AlphaFoldDB" id="A0A7R8WFH4"/>
<dbReference type="SMART" id="SM00220">
    <property type="entry name" value="S_TKc"/>
    <property type="match status" value="1"/>
</dbReference>
<dbReference type="InterPro" id="IPR050339">
    <property type="entry name" value="CC_SR_Kinase"/>
</dbReference>
<sequence>MDLMEMTLEEYIRRRNEGYLKKQSPDLSSEDRRTAMGIFWQLCWAVHEVHDRGLIHRDLKPSNVLLCRGGKLGLFEGPYSVRLSDFGLSTRLVDEFGAGMYKTVGCGTASYAAPEQLKGRQGSTSKGAKYGKEVDVYSLGLIAVELRVPMSISERLRVFDGLRSPEVRIPEEVEKSLDKDKLEDLRRALSLEPTERPAALEFGLSSLYQDLEKLNFLQRFFVS</sequence>
<comment type="catalytic activity">
    <reaction evidence="10">
        <text>L-seryl-[protein] + ATP = O-phospho-L-seryl-[protein] + ADP + H(+)</text>
        <dbReference type="Rhea" id="RHEA:17989"/>
        <dbReference type="Rhea" id="RHEA-COMP:9863"/>
        <dbReference type="Rhea" id="RHEA-COMP:11604"/>
        <dbReference type="ChEBI" id="CHEBI:15378"/>
        <dbReference type="ChEBI" id="CHEBI:29999"/>
        <dbReference type="ChEBI" id="CHEBI:30616"/>
        <dbReference type="ChEBI" id="CHEBI:83421"/>
        <dbReference type="ChEBI" id="CHEBI:456216"/>
        <dbReference type="EC" id="2.7.11.1"/>
    </reaction>
    <physiologicalReaction direction="left-to-right" evidence="10">
        <dbReference type="Rhea" id="RHEA:17990"/>
    </physiologicalReaction>
</comment>
<evidence type="ECO:0000256" key="9">
    <source>
        <dbReference type="ARBA" id="ARBA00048659"/>
    </source>
</evidence>
<dbReference type="GO" id="GO:0005737">
    <property type="term" value="C:cytoplasm"/>
    <property type="evidence" value="ECO:0007669"/>
    <property type="project" value="TreeGrafter"/>
</dbReference>
<evidence type="ECO:0000256" key="4">
    <source>
        <dbReference type="ARBA" id="ARBA00022741"/>
    </source>
</evidence>
<dbReference type="PROSITE" id="PS00108">
    <property type="entry name" value="PROTEIN_KINASE_ST"/>
    <property type="match status" value="1"/>
</dbReference>
<evidence type="ECO:0000256" key="10">
    <source>
        <dbReference type="ARBA" id="ARBA00048977"/>
    </source>
</evidence>
<feature type="domain" description="Protein kinase" evidence="11">
    <location>
        <begin position="1"/>
        <end position="221"/>
    </location>
</feature>
<dbReference type="Pfam" id="PF00069">
    <property type="entry name" value="Pkinase"/>
    <property type="match status" value="1"/>
</dbReference>
<evidence type="ECO:0000256" key="3">
    <source>
        <dbReference type="ARBA" id="ARBA00022679"/>
    </source>
</evidence>
<keyword evidence="4" id="KW-0547">Nucleotide-binding</keyword>
<dbReference type="PROSITE" id="PS50011">
    <property type="entry name" value="PROTEIN_KINASE_DOM"/>
    <property type="match status" value="1"/>
</dbReference>
<protein>
    <recommendedName>
        <fullName evidence="1">non-specific serine/threonine protein kinase</fullName>
        <ecNumber evidence="1">2.7.11.1</ecNumber>
    </recommendedName>
</protein>
<dbReference type="InterPro" id="IPR000719">
    <property type="entry name" value="Prot_kinase_dom"/>
</dbReference>
<keyword evidence="7" id="KW-0652">Protein synthesis inhibitor</keyword>
<keyword evidence="2" id="KW-0723">Serine/threonine-protein kinase</keyword>
<dbReference type="Gene3D" id="1.10.510.10">
    <property type="entry name" value="Transferase(Phosphotransferase) domain 1"/>
    <property type="match status" value="1"/>
</dbReference>
<accession>A0A7R8WFH4</accession>
<dbReference type="GO" id="GO:0004694">
    <property type="term" value="F:eukaryotic translation initiation factor 2alpha kinase activity"/>
    <property type="evidence" value="ECO:0007669"/>
    <property type="project" value="TreeGrafter"/>
</dbReference>
<dbReference type="OrthoDB" id="1405469at2759"/>
<dbReference type="EC" id="2.7.11.1" evidence="1"/>
<evidence type="ECO:0000313" key="12">
    <source>
        <dbReference type="EMBL" id="CAD7230662.1"/>
    </source>
</evidence>
<dbReference type="InterPro" id="IPR011009">
    <property type="entry name" value="Kinase-like_dom_sf"/>
</dbReference>
<keyword evidence="5" id="KW-0418">Kinase</keyword>
<evidence type="ECO:0000256" key="1">
    <source>
        <dbReference type="ARBA" id="ARBA00012513"/>
    </source>
</evidence>
<organism evidence="12">
    <name type="scientific">Cyprideis torosa</name>
    <dbReference type="NCBI Taxonomy" id="163714"/>
    <lineage>
        <taxon>Eukaryota</taxon>
        <taxon>Metazoa</taxon>
        <taxon>Ecdysozoa</taxon>
        <taxon>Arthropoda</taxon>
        <taxon>Crustacea</taxon>
        <taxon>Oligostraca</taxon>
        <taxon>Ostracoda</taxon>
        <taxon>Podocopa</taxon>
        <taxon>Podocopida</taxon>
        <taxon>Cytherocopina</taxon>
        <taxon>Cytheroidea</taxon>
        <taxon>Cytherideidae</taxon>
        <taxon>Cyprideis</taxon>
    </lineage>
</organism>
<dbReference type="PANTHER" id="PTHR11042">
    <property type="entry name" value="EUKARYOTIC TRANSLATION INITIATION FACTOR 2-ALPHA KINASE EIF2-ALPHA KINASE -RELATED"/>
    <property type="match status" value="1"/>
</dbReference>
<evidence type="ECO:0000256" key="8">
    <source>
        <dbReference type="ARBA" id="ARBA00037982"/>
    </source>
</evidence>
<proteinExistence type="inferred from homology"/>
<evidence type="ECO:0000256" key="7">
    <source>
        <dbReference type="ARBA" id="ARBA00023193"/>
    </source>
</evidence>
<comment type="catalytic activity">
    <reaction evidence="9">
        <text>L-threonyl-[protein] + ATP = O-phospho-L-threonyl-[protein] + ADP + H(+)</text>
        <dbReference type="Rhea" id="RHEA:46608"/>
        <dbReference type="Rhea" id="RHEA-COMP:11060"/>
        <dbReference type="Rhea" id="RHEA-COMP:11605"/>
        <dbReference type="ChEBI" id="CHEBI:15378"/>
        <dbReference type="ChEBI" id="CHEBI:30013"/>
        <dbReference type="ChEBI" id="CHEBI:30616"/>
        <dbReference type="ChEBI" id="CHEBI:61977"/>
        <dbReference type="ChEBI" id="CHEBI:456216"/>
        <dbReference type="EC" id="2.7.11.1"/>
    </reaction>
    <physiologicalReaction direction="left-to-right" evidence="9">
        <dbReference type="Rhea" id="RHEA:46609"/>
    </physiologicalReaction>
</comment>
<dbReference type="InterPro" id="IPR008271">
    <property type="entry name" value="Ser/Thr_kinase_AS"/>
</dbReference>
<keyword evidence="3" id="KW-0808">Transferase</keyword>